<name>A0ABS8Y455_9BURK</name>
<dbReference type="PANTHER" id="PTHR46558">
    <property type="entry name" value="TRACRIPTIONAL REGULATORY PROTEIN-RELATED-RELATED"/>
    <property type="match status" value="1"/>
</dbReference>
<dbReference type="CDD" id="cd00093">
    <property type="entry name" value="HTH_XRE"/>
    <property type="match status" value="1"/>
</dbReference>
<dbReference type="Gene3D" id="1.10.260.40">
    <property type="entry name" value="lambda repressor-like DNA-binding domains"/>
    <property type="match status" value="1"/>
</dbReference>
<reference evidence="3 4" key="1">
    <citation type="submission" date="2021-12" db="EMBL/GenBank/DDBJ databases">
        <title>Genome seq of P8.</title>
        <authorList>
            <person name="Seo T."/>
        </authorList>
    </citation>
    <scope>NUCLEOTIDE SEQUENCE [LARGE SCALE GENOMIC DNA]</scope>
    <source>
        <strain evidence="3 4">P8</strain>
    </source>
</reference>
<accession>A0ABS8Y455</accession>
<dbReference type="SUPFAM" id="SSF47413">
    <property type="entry name" value="lambda repressor-like DNA-binding domains"/>
    <property type="match status" value="1"/>
</dbReference>
<comment type="caution">
    <text evidence="3">The sequence shown here is derived from an EMBL/GenBank/DDBJ whole genome shotgun (WGS) entry which is preliminary data.</text>
</comment>
<dbReference type="InterPro" id="IPR010982">
    <property type="entry name" value="Lambda_DNA-bd_dom_sf"/>
</dbReference>
<dbReference type="RefSeq" id="WP_233375493.1">
    <property type="nucleotide sequence ID" value="NZ_JAJTWU010000016.1"/>
</dbReference>
<gene>
    <name evidence="3" type="ORF">LXT13_27245</name>
</gene>
<evidence type="ECO:0000259" key="2">
    <source>
        <dbReference type="PROSITE" id="PS50943"/>
    </source>
</evidence>
<sequence length="131" mass="14623">MPKRKTEVIASFGGRLASLRKATGYTQVELAAEMGITQRMVAYYEAPNAQPPAHLLPQLAQTLGVSVDVLLGLTEPRRPKKVATNRLERQLLEIEKLDPKAKRQLTQLLDTFIEGEKLKRRMNAGITTQEA</sequence>
<dbReference type="Pfam" id="PF01381">
    <property type="entry name" value="HTH_3"/>
    <property type="match status" value="1"/>
</dbReference>
<organism evidence="3 4">
    <name type="scientific">Pelomonas cellulosilytica</name>
    <dbReference type="NCBI Taxonomy" id="2906762"/>
    <lineage>
        <taxon>Bacteria</taxon>
        <taxon>Pseudomonadati</taxon>
        <taxon>Pseudomonadota</taxon>
        <taxon>Betaproteobacteria</taxon>
        <taxon>Burkholderiales</taxon>
        <taxon>Sphaerotilaceae</taxon>
        <taxon>Roseateles</taxon>
    </lineage>
</organism>
<protein>
    <submittedName>
        <fullName evidence="3">Helix-turn-helix domain-containing protein</fullName>
    </submittedName>
</protein>
<feature type="domain" description="HTH cro/C1-type" evidence="2">
    <location>
        <begin position="16"/>
        <end position="70"/>
    </location>
</feature>
<dbReference type="Proteomes" id="UP001200741">
    <property type="component" value="Unassembled WGS sequence"/>
</dbReference>
<dbReference type="SMART" id="SM00530">
    <property type="entry name" value="HTH_XRE"/>
    <property type="match status" value="1"/>
</dbReference>
<dbReference type="EMBL" id="JAJTWU010000016">
    <property type="protein sequence ID" value="MCE4558087.1"/>
    <property type="molecule type" value="Genomic_DNA"/>
</dbReference>
<keyword evidence="1" id="KW-0238">DNA-binding</keyword>
<dbReference type="PROSITE" id="PS50943">
    <property type="entry name" value="HTH_CROC1"/>
    <property type="match status" value="1"/>
</dbReference>
<evidence type="ECO:0000313" key="3">
    <source>
        <dbReference type="EMBL" id="MCE4558087.1"/>
    </source>
</evidence>
<evidence type="ECO:0000313" key="4">
    <source>
        <dbReference type="Proteomes" id="UP001200741"/>
    </source>
</evidence>
<keyword evidence="4" id="KW-1185">Reference proteome</keyword>
<evidence type="ECO:0000256" key="1">
    <source>
        <dbReference type="ARBA" id="ARBA00023125"/>
    </source>
</evidence>
<dbReference type="InterPro" id="IPR001387">
    <property type="entry name" value="Cro/C1-type_HTH"/>
</dbReference>
<dbReference type="PANTHER" id="PTHR46558:SF11">
    <property type="entry name" value="HTH-TYPE TRANSCRIPTIONAL REGULATOR XRE"/>
    <property type="match status" value="1"/>
</dbReference>
<proteinExistence type="predicted"/>